<feature type="signal peptide" evidence="1">
    <location>
        <begin position="1"/>
        <end position="30"/>
    </location>
</feature>
<organism evidence="2 3">
    <name type="scientific">Aceticella autotrophica</name>
    <dbReference type="NCBI Taxonomy" id="2755338"/>
    <lineage>
        <taxon>Bacteria</taxon>
        <taxon>Bacillati</taxon>
        <taxon>Bacillota</taxon>
        <taxon>Clostridia</taxon>
        <taxon>Thermoanaerobacterales</taxon>
        <taxon>Thermoanaerobacteraceae</taxon>
        <taxon>Aceticella</taxon>
    </lineage>
</organism>
<dbReference type="AlphaFoldDB" id="A0A975AW65"/>
<evidence type="ECO:0000313" key="2">
    <source>
        <dbReference type="EMBL" id="QSZ27569.1"/>
    </source>
</evidence>
<dbReference type="RefSeq" id="WP_284680273.1">
    <property type="nucleotide sequence ID" value="NZ_CP060096.1"/>
</dbReference>
<dbReference type="Proteomes" id="UP000671913">
    <property type="component" value="Chromosome"/>
</dbReference>
<evidence type="ECO:0000313" key="3">
    <source>
        <dbReference type="Proteomes" id="UP000671913"/>
    </source>
</evidence>
<feature type="chain" id="PRO_5036879468" evidence="1">
    <location>
        <begin position="31"/>
        <end position="110"/>
    </location>
</feature>
<gene>
    <name evidence="2" type="ORF">ACETAC_01240</name>
</gene>
<name>A0A975AW65_9THEO</name>
<dbReference type="EMBL" id="CP060096">
    <property type="protein sequence ID" value="QSZ27569.1"/>
    <property type="molecule type" value="Genomic_DNA"/>
</dbReference>
<accession>A0A975AW65</accession>
<dbReference type="KEGG" id="aaut:ACETAC_01240"/>
<evidence type="ECO:0000256" key="1">
    <source>
        <dbReference type="SAM" id="SignalP"/>
    </source>
</evidence>
<reference evidence="2" key="1">
    <citation type="submission" date="2020-08" db="EMBL/GenBank/DDBJ databases">
        <title>Genomic insights into the carbon and energy metabolism of the first obligate autotrophic acetogenic bacterium Aceticella autotrophica gen. nov., sp. nov.</title>
        <authorList>
            <person name="Toshchakov S.V."/>
            <person name="Elcheninov A.G."/>
            <person name="Kublanov I.V."/>
            <person name="Frolov E.N."/>
            <person name="Lebedinsky A.V."/>
        </authorList>
    </citation>
    <scope>NUCLEOTIDE SEQUENCE</scope>
    <source>
        <strain evidence="2">3443-3Ac</strain>
    </source>
</reference>
<keyword evidence="1" id="KW-0732">Signal</keyword>
<sequence length="110" mass="12158">MNIKLKSGKKITALFLALTLTVGLGSVAYAETFGDDKNGASNVEVLQVKYDGAAWNYSGSGYNWASFKYTRNGRTLLTKVAYSGKVTGSVWDDLIHWGEEYTTKFSWNRG</sequence>
<keyword evidence="3" id="KW-1185">Reference proteome</keyword>
<protein>
    <submittedName>
        <fullName evidence="2">Uncharacterized protein</fullName>
    </submittedName>
</protein>
<proteinExistence type="predicted"/>